<evidence type="ECO:0000313" key="1">
    <source>
        <dbReference type="EMBL" id="KAH3817226.1"/>
    </source>
</evidence>
<dbReference type="Proteomes" id="UP000828390">
    <property type="component" value="Unassembled WGS sequence"/>
</dbReference>
<keyword evidence="2" id="KW-1185">Reference proteome</keyword>
<dbReference type="EMBL" id="JAIWYP010000005">
    <property type="protein sequence ID" value="KAH3817226.1"/>
    <property type="molecule type" value="Genomic_DNA"/>
</dbReference>
<sequence length="111" mass="12674">MLSDIETTTEENTDVHYYEIEDTPSHFSYDGSTVPKSLNTIEAIDHFENISQVQYKNIALTSTTELTNMIQINTKGHEDNTLQTRVIDKIIFTRYRANSVQRPLHPIAATS</sequence>
<name>A0A9D4GKP9_DREPO</name>
<evidence type="ECO:0000313" key="2">
    <source>
        <dbReference type="Proteomes" id="UP000828390"/>
    </source>
</evidence>
<reference evidence="1" key="1">
    <citation type="journal article" date="2019" name="bioRxiv">
        <title>The Genome of the Zebra Mussel, Dreissena polymorpha: A Resource for Invasive Species Research.</title>
        <authorList>
            <person name="McCartney M.A."/>
            <person name="Auch B."/>
            <person name="Kono T."/>
            <person name="Mallez S."/>
            <person name="Zhang Y."/>
            <person name="Obille A."/>
            <person name="Becker A."/>
            <person name="Abrahante J.E."/>
            <person name="Garbe J."/>
            <person name="Badalamenti J.P."/>
            <person name="Herman A."/>
            <person name="Mangelson H."/>
            <person name="Liachko I."/>
            <person name="Sullivan S."/>
            <person name="Sone E.D."/>
            <person name="Koren S."/>
            <person name="Silverstein K.A.T."/>
            <person name="Beckman K.B."/>
            <person name="Gohl D.M."/>
        </authorList>
    </citation>
    <scope>NUCLEOTIDE SEQUENCE</scope>
    <source>
        <strain evidence="1">Duluth1</strain>
        <tissue evidence="1">Whole animal</tissue>
    </source>
</reference>
<comment type="caution">
    <text evidence="1">The sequence shown here is derived from an EMBL/GenBank/DDBJ whole genome shotgun (WGS) entry which is preliminary data.</text>
</comment>
<proteinExistence type="predicted"/>
<accession>A0A9D4GKP9</accession>
<protein>
    <submittedName>
        <fullName evidence="1">Uncharacterized protein</fullName>
    </submittedName>
</protein>
<organism evidence="1 2">
    <name type="scientific">Dreissena polymorpha</name>
    <name type="common">Zebra mussel</name>
    <name type="synonym">Mytilus polymorpha</name>
    <dbReference type="NCBI Taxonomy" id="45954"/>
    <lineage>
        <taxon>Eukaryota</taxon>
        <taxon>Metazoa</taxon>
        <taxon>Spiralia</taxon>
        <taxon>Lophotrochozoa</taxon>
        <taxon>Mollusca</taxon>
        <taxon>Bivalvia</taxon>
        <taxon>Autobranchia</taxon>
        <taxon>Heteroconchia</taxon>
        <taxon>Euheterodonta</taxon>
        <taxon>Imparidentia</taxon>
        <taxon>Neoheterodontei</taxon>
        <taxon>Myida</taxon>
        <taxon>Dreissenoidea</taxon>
        <taxon>Dreissenidae</taxon>
        <taxon>Dreissena</taxon>
    </lineage>
</organism>
<gene>
    <name evidence="1" type="ORF">DPMN_118758</name>
</gene>
<reference evidence="1" key="2">
    <citation type="submission" date="2020-11" db="EMBL/GenBank/DDBJ databases">
        <authorList>
            <person name="McCartney M.A."/>
            <person name="Auch B."/>
            <person name="Kono T."/>
            <person name="Mallez S."/>
            <person name="Becker A."/>
            <person name="Gohl D.M."/>
            <person name="Silverstein K.A.T."/>
            <person name="Koren S."/>
            <person name="Bechman K.B."/>
            <person name="Herman A."/>
            <person name="Abrahante J.E."/>
            <person name="Garbe J."/>
        </authorList>
    </citation>
    <scope>NUCLEOTIDE SEQUENCE</scope>
    <source>
        <strain evidence="1">Duluth1</strain>
        <tissue evidence="1">Whole animal</tissue>
    </source>
</reference>
<dbReference type="AlphaFoldDB" id="A0A9D4GKP9"/>